<dbReference type="GO" id="GO:0005634">
    <property type="term" value="C:nucleus"/>
    <property type="evidence" value="ECO:0007669"/>
    <property type="project" value="UniProtKB-SubCell"/>
</dbReference>
<evidence type="ECO:0000256" key="3">
    <source>
        <dbReference type="ARBA" id="ARBA00023125"/>
    </source>
</evidence>
<evidence type="ECO:0000256" key="6">
    <source>
        <dbReference type="SAM" id="MobiDB-lite"/>
    </source>
</evidence>
<protein>
    <recommendedName>
        <fullName evidence="7">Xylanolytic transcriptional activator regulatory domain-containing protein</fullName>
    </recommendedName>
</protein>
<gene>
    <name evidence="8" type="ORF">GJ744_002843</name>
</gene>
<comment type="subcellular location">
    <subcellularLocation>
        <location evidence="1">Nucleus</location>
    </subcellularLocation>
</comment>
<dbReference type="SMART" id="SM00906">
    <property type="entry name" value="Fungal_trans"/>
    <property type="match status" value="1"/>
</dbReference>
<dbReference type="PANTHER" id="PTHR46910">
    <property type="entry name" value="TRANSCRIPTION FACTOR PDR1"/>
    <property type="match status" value="1"/>
</dbReference>
<keyword evidence="4" id="KW-0804">Transcription</keyword>
<dbReference type="PANTHER" id="PTHR46910:SF37">
    <property type="entry name" value="ZN(II)2CYS6 TRANSCRIPTION FACTOR (EUROFUNG)"/>
    <property type="match status" value="1"/>
</dbReference>
<dbReference type="Proteomes" id="UP000606974">
    <property type="component" value="Unassembled WGS sequence"/>
</dbReference>
<name>A0A8H7A7P1_9EURO</name>
<evidence type="ECO:0000259" key="7">
    <source>
        <dbReference type="SMART" id="SM00906"/>
    </source>
</evidence>
<comment type="caution">
    <text evidence="8">The sequence shown here is derived from an EMBL/GenBank/DDBJ whole genome shotgun (WGS) entry which is preliminary data.</text>
</comment>
<proteinExistence type="predicted"/>
<dbReference type="GO" id="GO:0006351">
    <property type="term" value="P:DNA-templated transcription"/>
    <property type="evidence" value="ECO:0007669"/>
    <property type="project" value="InterPro"/>
</dbReference>
<dbReference type="OrthoDB" id="3464031at2759"/>
<dbReference type="EMBL" id="JAACFV010000150">
    <property type="protein sequence ID" value="KAF7504078.1"/>
    <property type="molecule type" value="Genomic_DNA"/>
</dbReference>
<accession>A0A8H7A7P1</accession>
<dbReference type="InterPro" id="IPR050987">
    <property type="entry name" value="AtrR-like"/>
</dbReference>
<evidence type="ECO:0000256" key="5">
    <source>
        <dbReference type="ARBA" id="ARBA00023242"/>
    </source>
</evidence>
<dbReference type="InterPro" id="IPR007219">
    <property type="entry name" value="XnlR_reg_dom"/>
</dbReference>
<evidence type="ECO:0000256" key="2">
    <source>
        <dbReference type="ARBA" id="ARBA00023015"/>
    </source>
</evidence>
<keyword evidence="5" id="KW-0539">Nucleus</keyword>
<dbReference type="GO" id="GO:0008270">
    <property type="term" value="F:zinc ion binding"/>
    <property type="evidence" value="ECO:0007669"/>
    <property type="project" value="InterPro"/>
</dbReference>
<sequence length="243" mass="27474">MTLLVHCLQASSKPEPCWALLAATSRMAISLGFHQKSQKVDAYSTIEFEEGKRAWWLCHIMEKTFCTIFDYPSVSSPSDVFNADIPRPFTPTSSMSLSDNTIFGTNETSAVAFFDSMIQLTQLRDSLLSPQITQTPDQKPLNHLLPLFNNNNNDNNPSFSPLLHLHPRPQQRPPSALPPQQPPHISDPLSHNIRPHFPAHHSRLPHQGHNHVSLDVALLRLHCRGSRILTLYLAPYHHHRSRG</sequence>
<dbReference type="GO" id="GO:0003700">
    <property type="term" value="F:DNA-binding transcription factor activity"/>
    <property type="evidence" value="ECO:0007669"/>
    <property type="project" value="InterPro"/>
</dbReference>
<dbReference type="CDD" id="cd12148">
    <property type="entry name" value="fungal_TF_MHR"/>
    <property type="match status" value="1"/>
</dbReference>
<evidence type="ECO:0000256" key="1">
    <source>
        <dbReference type="ARBA" id="ARBA00004123"/>
    </source>
</evidence>
<feature type="compositionally biased region" description="Pro residues" evidence="6">
    <location>
        <begin position="170"/>
        <end position="182"/>
    </location>
</feature>
<feature type="region of interest" description="Disordered" evidence="6">
    <location>
        <begin position="156"/>
        <end position="206"/>
    </location>
</feature>
<keyword evidence="3" id="KW-0238">DNA-binding</keyword>
<organism evidence="8 9">
    <name type="scientific">Endocarpon pusillum</name>
    <dbReference type="NCBI Taxonomy" id="364733"/>
    <lineage>
        <taxon>Eukaryota</taxon>
        <taxon>Fungi</taxon>
        <taxon>Dikarya</taxon>
        <taxon>Ascomycota</taxon>
        <taxon>Pezizomycotina</taxon>
        <taxon>Eurotiomycetes</taxon>
        <taxon>Chaetothyriomycetidae</taxon>
        <taxon>Verrucariales</taxon>
        <taxon>Verrucariaceae</taxon>
        <taxon>Endocarpon</taxon>
    </lineage>
</organism>
<evidence type="ECO:0000313" key="8">
    <source>
        <dbReference type="EMBL" id="KAF7504078.1"/>
    </source>
</evidence>
<dbReference type="GO" id="GO:0003677">
    <property type="term" value="F:DNA binding"/>
    <property type="evidence" value="ECO:0007669"/>
    <property type="project" value="UniProtKB-KW"/>
</dbReference>
<feature type="domain" description="Xylanolytic transcriptional activator regulatory" evidence="7">
    <location>
        <begin position="17"/>
        <end position="92"/>
    </location>
</feature>
<feature type="compositionally biased region" description="Basic residues" evidence="6">
    <location>
        <begin position="193"/>
        <end position="206"/>
    </location>
</feature>
<evidence type="ECO:0000313" key="9">
    <source>
        <dbReference type="Proteomes" id="UP000606974"/>
    </source>
</evidence>
<reference evidence="8" key="1">
    <citation type="submission" date="2020-02" db="EMBL/GenBank/DDBJ databases">
        <authorList>
            <person name="Palmer J.M."/>
        </authorList>
    </citation>
    <scope>NUCLEOTIDE SEQUENCE</scope>
    <source>
        <strain evidence="8">EPUS1.4</strain>
        <tissue evidence="8">Thallus</tissue>
    </source>
</reference>
<keyword evidence="9" id="KW-1185">Reference proteome</keyword>
<evidence type="ECO:0000256" key="4">
    <source>
        <dbReference type="ARBA" id="ARBA00023163"/>
    </source>
</evidence>
<dbReference type="Pfam" id="PF04082">
    <property type="entry name" value="Fungal_trans"/>
    <property type="match status" value="1"/>
</dbReference>
<dbReference type="AlphaFoldDB" id="A0A8H7A7P1"/>
<keyword evidence="2" id="KW-0805">Transcription regulation</keyword>